<protein>
    <recommendedName>
        <fullName evidence="3">Amidohydrolase-related domain-containing protein</fullName>
    </recommendedName>
</protein>
<dbReference type="SUPFAM" id="SSF51556">
    <property type="entry name" value="Metallo-dependent hydrolases"/>
    <property type="match status" value="1"/>
</dbReference>
<sequence length="83" mass="9801">MKDLHLHIEEIEELWTEFPKTVVLLDHIGFCKVPELLRTSFPYYDLSPLLSQFVSNFGENRVMWGSSEMDWIMGKTVMHRFPG</sequence>
<dbReference type="AlphaFoldDB" id="A0AAU9SFX7"/>
<organism evidence="1 2">
    <name type="scientific">Thlaspi arvense</name>
    <name type="common">Field penny-cress</name>
    <dbReference type="NCBI Taxonomy" id="13288"/>
    <lineage>
        <taxon>Eukaryota</taxon>
        <taxon>Viridiplantae</taxon>
        <taxon>Streptophyta</taxon>
        <taxon>Embryophyta</taxon>
        <taxon>Tracheophyta</taxon>
        <taxon>Spermatophyta</taxon>
        <taxon>Magnoliopsida</taxon>
        <taxon>eudicotyledons</taxon>
        <taxon>Gunneridae</taxon>
        <taxon>Pentapetalae</taxon>
        <taxon>rosids</taxon>
        <taxon>malvids</taxon>
        <taxon>Brassicales</taxon>
        <taxon>Brassicaceae</taxon>
        <taxon>Thlaspideae</taxon>
        <taxon>Thlaspi</taxon>
    </lineage>
</organism>
<reference evidence="1 2" key="1">
    <citation type="submission" date="2022-03" db="EMBL/GenBank/DDBJ databases">
        <authorList>
            <person name="Nunn A."/>
            <person name="Chopra R."/>
            <person name="Nunn A."/>
            <person name="Contreras Garrido A."/>
        </authorList>
    </citation>
    <scope>NUCLEOTIDE SEQUENCE [LARGE SCALE GENOMIC DNA]</scope>
</reference>
<dbReference type="InterPro" id="IPR032466">
    <property type="entry name" value="Metal_Hydrolase"/>
</dbReference>
<evidence type="ECO:0008006" key="3">
    <source>
        <dbReference type="Google" id="ProtNLM"/>
    </source>
</evidence>
<evidence type="ECO:0000313" key="2">
    <source>
        <dbReference type="Proteomes" id="UP000836841"/>
    </source>
</evidence>
<keyword evidence="2" id="KW-1185">Reference proteome</keyword>
<accession>A0AAU9SFX7</accession>
<dbReference type="Gene3D" id="3.20.20.140">
    <property type="entry name" value="Metal-dependent hydrolases"/>
    <property type="match status" value="1"/>
</dbReference>
<evidence type="ECO:0000313" key="1">
    <source>
        <dbReference type="EMBL" id="CAH2065391.1"/>
    </source>
</evidence>
<dbReference type="Proteomes" id="UP000836841">
    <property type="component" value="Chromosome 5"/>
</dbReference>
<gene>
    <name evidence="1" type="ORF">TAV2_LOCUS15738</name>
</gene>
<name>A0AAU9SFX7_THLAR</name>
<proteinExistence type="predicted"/>
<dbReference type="EMBL" id="OU466861">
    <property type="protein sequence ID" value="CAH2065391.1"/>
    <property type="molecule type" value="Genomic_DNA"/>
</dbReference>